<dbReference type="InterPro" id="IPR052190">
    <property type="entry name" value="Euk-Arch_PrmC-MTase"/>
</dbReference>
<reference evidence="8 9" key="1">
    <citation type="submission" date="2013-03" db="EMBL/GenBank/DDBJ databases">
        <title>Reference genome for the Human Microbiome Project.</title>
        <authorList>
            <person name="Aqrawi P."/>
            <person name="Ayvaz T."/>
            <person name="Bess C."/>
            <person name="Blankenburg K."/>
            <person name="Coyle M."/>
            <person name="Deng J."/>
            <person name="Forbes L."/>
            <person name="Fowler G."/>
            <person name="Francisco L."/>
            <person name="Fu Q."/>
            <person name="Gibbs R."/>
            <person name="Gross S."/>
            <person name="Gubbala S."/>
            <person name="Hale W."/>
            <person name="Hemphill L."/>
            <person name="Highlander S."/>
            <person name="Hirani K."/>
            <person name="Jackson L."/>
            <person name="Jakkamsetti A."/>
            <person name="Javaid M."/>
            <person name="Jayaseelan J.C."/>
            <person name="Jiang H."/>
            <person name="Joshi V."/>
            <person name="Korchina V."/>
            <person name="Kovar C."/>
            <person name="Lara F."/>
            <person name="Lee S."/>
            <person name="Liu Y."/>
            <person name="Mata R."/>
            <person name="Mathew T."/>
            <person name="Munidasa M."/>
            <person name="Muzny D."/>
            <person name="Nazareth L."/>
            <person name="Ngo R."/>
            <person name="Nguyen L."/>
            <person name="Nguyen N."/>
            <person name="Okwuonu G."/>
            <person name="Ongeri F."/>
            <person name="Palculict T."/>
            <person name="Patil S."/>
            <person name="Petrosino J."/>
            <person name="Pham C."/>
            <person name="Pham P."/>
            <person name="Pu L.-L."/>
            <person name="Qin X."/>
            <person name="Qu J."/>
            <person name="Reid J."/>
            <person name="Ross M."/>
            <person name="Ruth R."/>
            <person name="Saada N."/>
            <person name="San Lucas F."/>
            <person name="Santibanez J."/>
            <person name="Shang Y."/>
            <person name="Simmons D."/>
            <person name="Song X.-Z."/>
            <person name="Tang L.-Y."/>
            <person name="Thornton R."/>
            <person name="Warren J."/>
            <person name="Weissenberger G."/>
            <person name="Wilczek-Boney K."/>
            <person name="Worley K."/>
            <person name="Youmans B."/>
            <person name="Zhang J."/>
            <person name="Zhang L."/>
            <person name="Zhao Z."/>
            <person name="Zhou C."/>
            <person name="Zhu D."/>
            <person name="Zhu Y."/>
        </authorList>
    </citation>
    <scope>NUCLEOTIDE SEQUENCE [LARGE SCALE GENOMIC DNA]</scope>
    <source>
        <strain evidence="8 9">F0333</strain>
    </source>
</reference>
<dbReference type="eggNOG" id="COG2890">
    <property type="taxonomic scope" value="Bacteria"/>
</dbReference>
<evidence type="ECO:0000259" key="6">
    <source>
        <dbReference type="Pfam" id="PF05175"/>
    </source>
</evidence>
<dbReference type="HOGENOM" id="CLU_536016_0_0_11"/>
<protein>
    <submittedName>
        <fullName evidence="8">Uncharacterized protein</fullName>
    </submittedName>
</protein>
<dbReference type="Pfam" id="PF05175">
    <property type="entry name" value="MTS"/>
    <property type="match status" value="1"/>
</dbReference>
<organism evidence="8 9">
    <name type="scientific">Schaalia cardiffensis F0333</name>
    <dbReference type="NCBI Taxonomy" id="888050"/>
    <lineage>
        <taxon>Bacteria</taxon>
        <taxon>Bacillati</taxon>
        <taxon>Actinomycetota</taxon>
        <taxon>Actinomycetes</taxon>
        <taxon>Actinomycetales</taxon>
        <taxon>Actinomycetaceae</taxon>
        <taxon>Schaalia</taxon>
    </lineage>
</organism>
<evidence type="ECO:0000256" key="2">
    <source>
        <dbReference type="ARBA" id="ARBA00022603"/>
    </source>
</evidence>
<dbReference type="GO" id="GO:0032259">
    <property type="term" value="P:methylation"/>
    <property type="evidence" value="ECO:0007669"/>
    <property type="project" value="UniProtKB-KW"/>
</dbReference>
<dbReference type="EMBL" id="AQHZ01000017">
    <property type="protein sequence ID" value="ENO18149.1"/>
    <property type="molecule type" value="Genomic_DNA"/>
</dbReference>
<dbReference type="STRING" id="888050.HMPREF9004_1093"/>
<evidence type="ECO:0000256" key="3">
    <source>
        <dbReference type="ARBA" id="ARBA00022679"/>
    </source>
</evidence>
<evidence type="ECO:0000256" key="4">
    <source>
        <dbReference type="ARBA" id="ARBA00022691"/>
    </source>
</evidence>
<dbReference type="SUPFAM" id="SSF53335">
    <property type="entry name" value="S-adenosyl-L-methionine-dependent methyltransferases"/>
    <property type="match status" value="1"/>
</dbReference>
<name>N6WD72_9ACTO</name>
<gene>
    <name evidence="8" type="ORF">HMPREF9004_1093</name>
</gene>
<dbReference type="AlphaFoldDB" id="N6WD72"/>
<dbReference type="GO" id="GO:0003676">
    <property type="term" value="F:nucleic acid binding"/>
    <property type="evidence" value="ECO:0007669"/>
    <property type="project" value="InterPro"/>
</dbReference>
<keyword evidence="2" id="KW-0489">Methyltransferase</keyword>
<feature type="compositionally biased region" description="Basic and acidic residues" evidence="5">
    <location>
        <begin position="391"/>
        <end position="406"/>
    </location>
</feature>
<feature type="domain" description="DUF7059" evidence="7">
    <location>
        <begin position="32"/>
        <end position="116"/>
    </location>
</feature>
<feature type="region of interest" description="Disordered" evidence="5">
    <location>
        <begin position="383"/>
        <end position="406"/>
    </location>
</feature>
<dbReference type="Pfam" id="PF23186">
    <property type="entry name" value="DUF7059"/>
    <property type="match status" value="1"/>
</dbReference>
<keyword evidence="9" id="KW-1185">Reference proteome</keyword>
<comment type="similarity">
    <text evidence="1">Belongs to the eukaryotic/archaeal PrmC-related family.</text>
</comment>
<dbReference type="RefSeq" id="WP_005963180.1">
    <property type="nucleotide sequence ID" value="NZ_CP040505.1"/>
</dbReference>
<evidence type="ECO:0000256" key="1">
    <source>
        <dbReference type="ARBA" id="ARBA00006149"/>
    </source>
</evidence>
<dbReference type="Gene3D" id="3.40.50.150">
    <property type="entry name" value="Vaccinia Virus protein VP39"/>
    <property type="match status" value="1"/>
</dbReference>
<dbReference type="InterPro" id="IPR055487">
    <property type="entry name" value="DUF7059"/>
</dbReference>
<dbReference type="GO" id="GO:0008757">
    <property type="term" value="F:S-adenosylmethionine-dependent methyltransferase activity"/>
    <property type="evidence" value="ECO:0007669"/>
    <property type="project" value="TreeGrafter"/>
</dbReference>
<sequence>MTTPELRSAPKTRSTPKTEPALLVRARADFEAASWTLDTLDVLLSDRARSALARDQRIPALVELEGRSDAASILTRLFVLGDEVNAEELEAALPTLGIEGAKELALVEEVGGDLGAAGCFIALVDLRPHVVIAPDAGTDAHADSYVDSDTDAHVDTDADGDLEGGTCELNWWIASDRTSMQSGRALPADHVLGVGGASTSLLEMTIREPIDSALDMGCGCGIQAMHLKTHANRVVATDLSPRACEYTRFNAALNRLDIEVREGSLFEPVAGEAFDLVVTNPPFVITPELLRGDGLFEYRDGGMRRDELVRRVVREGPECLKRGGVLQMIGNWEIPEGVDPDAEWSKRLESWFEGLPVDAWVVQRDVLDTAQYVEMWLQDADPSDEVGAWDPSEHSSSERDASRHSSSEACWRKRQVSILHLSGRCRNVPYESMPTGHGSPISTLRALVVSAWASSRCASMWATRLKVSSASTLGSRGLDLEARTCAEPLMRCACRRIYLGSGLCAPMM</sequence>
<dbReference type="InterPro" id="IPR007848">
    <property type="entry name" value="Small_mtfrase_dom"/>
</dbReference>
<evidence type="ECO:0000259" key="7">
    <source>
        <dbReference type="Pfam" id="PF23186"/>
    </source>
</evidence>
<keyword evidence="4" id="KW-0949">S-adenosyl-L-methionine</keyword>
<dbReference type="GO" id="GO:0035657">
    <property type="term" value="C:eRF1 methyltransferase complex"/>
    <property type="evidence" value="ECO:0007669"/>
    <property type="project" value="TreeGrafter"/>
</dbReference>
<dbReference type="InterPro" id="IPR002052">
    <property type="entry name" value="DNA_methylase_N6_adenine_CS"/>
</dbReference>
<accession>N6WD72</accession>
<comment type="caution">
    <text evidence="8">The sequence shown here is derived from an EMBL/GenBank/DDBJ whole genome shotgun (WGS) entry which is preliminary data.</text>
</comment>
<dbReference type="PANTHER" id="PTHR45875">
    <property type="entry name" value="METHYLTRANSFERASE N6AMT1"/>
    <property type="match status" value="1"/>
</dbReference>
<dbReference type="Proteomes" id="UP000013015">
    <property type="component" value="Unassembled WGS sequence"/>
</dbReference>
<evidence type="ECO:0000313" key="8">
    <source>
        <dbReference type="EMBL" id="ENO18149.1"/>
    </source>
</evidence>
<dbReference type="CDD" id="cd02440">
    <property type="entry name" value="AdoMet_MTases"/>
    <property type="match status" value="1"/>
</dbReference>
<dbReference type="InterPro" id="IPR029063">
    <property type="entry name" value="SAM-dependent_MTases_sf"/>
</dbReference>
<dbReference type="GO" id="GO:0008276">
    <property type="term" value="F:protein methyltransferase activity"/>
    <property type="evidence" value="ECO:0007669"/>
    <property type="project" value="TreeGrafter"/>
</dbReference>
<dbReference type="PANTHER" id="PTHR45875:SF1">
    <property type="entry name" value="METHYLTRANSFERASE N6AMT1"/>
    <property type="match status" value="1"/>
</dbReference>
<feature type="domain" description="Methyltransferase small" evidence="6">
    <location>
        <begin position="199"/>
        <end position="284"/>
    </location>
</feature>
<keyword evidence="3" id="KW-0808">Transferase</keyword>
<proteinExistence type="inferred from homology"/>
<dbReference type="GO" id="GO:0008170">
    <property type="term" value="F:N-methyltransferase activity"/>
    <property type="evidence" value="ECO:0007669"/>
    <property type="project" value="UniProtKB-ARBA"/>
</dbReference>
<evidence type="ECO:0000256" key="5">
    <source>
        <dbReference type="SAM" id="MobiDB-lite"/>
    </source>
</evidence>
<evidence type="ECO:0000313" key="9">
    <source>
        <dbReference type="Proteomes" id="UP000013015"/>
    </source>
</evidence>
<dbReference type="PATRIC" id="fig|888050.3.peg.1037"/>
<dbReference type="PROSITE" id="PS00092">
    <property type="entry name" value="N6_MTASE"/>
    <property type="match status" value="1"/>
</dbReference>